<evidence type="ECO:0000256" key="1">
    <source>
        <dbReference type="SAM" id="SignalP"/>
    </source>
</evidence>
<dbReference type="OrthoDB" id="2969334at2"/>
<name>A0A4U1MJK8_9BACL</name>
<comment type="caution">
    <text evidence="2">The sequence shown here is derived from an EMBL/GenBank/DDBJ whole genome shotgun (WGS) entry which is preliminary data.</text>
</comment>
<evidence type="ECO:0000313" key="3">
    <source>
        <dbReference type="Proteomes" id="UP000310541"/>
    </source>
</evidence>
<evidence type="ECO:0000313" key="2">
    <source>
        <dbReference type="EMBL" id="TKD70755.1"/>
    </source>
</evidence>
<gene>
    <name evidence="2" type="ORF">FBF83_09065</name>
</gene>
<dbReference type="AlphaFoldDB" id="A0A4U1MJK8"/>
<dbReference type="EMBL" id="SWFM01000002">
    <property type="protein sequence ID" value="TKD70755.1"/>
    <property type="molecule type" value="Genomic_DNA"/>
</dbReference>
<sequence length="110" mass="12177">MKKKAKKFIISGLVVGAMGLGIGSTASAASFGYSASGASSVESYEIRYDGAAWNYYSSPYKWTSFKYSRDGRTLLSKTAYSSKVTGSVYDDLRWGDKYNTKFNWNRGSLR</sequence>
<evidence type="ECO:0008006" key="4">
    <source>
        <dbReference type="Google" id="ProtNLM"/>
    </source>
</evidence>
<accession>A0A4U1MJK8</accession>
<dbReference type="RefSeq" id="WP_136946829.1">
    <property type="nucleotide sequence ID" value="NZ_SWFM01000002.1"/>
</dbReference>
<organism evidence="2 3">
    <name type="scientific">Guptibacillus hwajinpoensis</name>
    <dbReference type="NCBI Taxonomy" id="208199"/>
    <lineage>
        <taxon>Bacteria</taxon>
        <taxon>Bacillati</taxon>
        <taxon>Bacillota</taxon>
        <taxon>Bacilli</taxon>
        <taxon>Bacillales</taxon>
        <taxon>Guptibacillaceae</taxon>
        <taxon>Guptibacillus</taxon>
    </lineage>
</organism>
<proteinExistence type="predicted"/>
<keyword evidence="1" id="KW-0732">Signal</keyword>
<feature type="chain" id="PRO_5020801912" description="Lactococcin 972 family bacteriocin" evidence="1">
    <location>
        <begin position="29"/>
        <end position="110"/>
    </location>
</feature>
<dbReference type="Proteomes" id="UP000310541">
    <property type="component" value="Unassembled WGS sequence"/>
</dbReference>
<feature type="signal peptide" evidence="1">
    <location>
        <begin position="1"/>
        <end position="28"/>
    </location>
</feature>
<reference evidence="2 3" key="1">
    <citation type="submission" date="2019-04" db="EMBL/GenBank/DDBJ databases">
        <title>Genome sequence of Bacillus hwajinpoensis strain Y2.</title>
        <authorList>
            <person name="Fair J.L."/>
            <person name="Maclea K.S."/>
        </authorList>
    </citation>
    <scope>NUCLEOTIDE SEQUENCE [LARGE SCALE GENOMIC DNA]</scope>
    <source>
        <strain evidence="2 3">Y2</strain>
    </source>
</reference>
<protein>
    <recommendedName>
        <fullName evidence="4">Lactococcin 972 family bacteriocin</fullName>
    </recommendedName>
</protein>